<dbReference type="Gene3D" id="1.10.1280.10">
    <property type="entry name" value="Di-copper center containing domain from catechol oxidase"/>
    <property type="match status" value="1"/>
</dbReference>
<gene>
    <name evidence="5" type="ORF">SLS59_000033</name>
</gene>
<dbReference type="PROSITE" id="PS00497">
    <property type="entry name" value="TYROSINASE_1"/>
    <property type="match status" value="1"/>
</dbReference>
<accession>A0ABR3S3R4</accession>
<dbReference type="PANTHER" id="PTHR11474:SF116">
    <property type="entry name" value="TYROSINASE"/>
    <property type="match status" value="1"/>
</dbReference>
<sequence length="417" mass="45044">MRLNTPTTLCLLAVSVANALPAPQDDAATATLPIVASKDTSVALGQLAQLADFASENTKEALGADNMQKRDLCTPSKLSVRREWSTLSKKERKAYVSAVQCFQKKKAKTPSNLIPGAISRFDDWVGTHINQTLGIHYTGTFLAWHRYFTWAYEQALRTECGYTGNQPYWDWAKTAVTGLEKSSIFDGSDTSMSGNGAYIPGNELGQLNLGGAPGSDLPPLYLPAGHGGGCVTSGPFKNMSVNLGPVSLPLVNGSLVSNGDGFAYNPRCLKRDLTDAINQQYSNASAVVSNILHHDNIWDFQMTMQGVPGTGNIGIHGGGHYSLGGDPGRDFYISPGDPAFYLHHSQIDRVWWIWQNLNAKTAFGEKGISGTGTFLDAPPSANTTLETPIDLGYAWKDVVKMKDLMSTTSGPFCYTYL</sequence>
<dbReference type="PANTHER" id="PTHR11474">
    <property type="entry name" value="TYROSINASE FAMILY MEMBER"/>
    <property type="match status" value="1"/>
</dbReference>
<feature type="signal peptide" evidence="2">
    <location>
        <begin position="1"/>
        <end position="19"/>
    </location>
</feature>
<evidence type="ECO:0000313" key="6">
    <source>
        <dbReference type="Proteomes" id="UP001521222"/>
    </source>
</evidence>
<comment type="caution">
    <text evidence="5">The sequence shown here is derived from an EMBL/GenBank/DDBJ whole genome shotgun (WGS) entry which is preliminary data.</text>
</comment>
<feature type="chain" id="PRO_5046540043" description="Tyrosinase copper-binding domain-containing protein" evidence="2">
    <location>
        <begin position="20"/>
        <end position="417"/>
    </location>
</feature>
<evidence type="ECO:0000256" key="2">
    <source>
        <dbReference type="SAM" id="SignalP"/>
    </source>
</evidence>
<feature type="domain" description="Tyrosinase copper-binding" evidence="4">
    <location>
        <begin position="337"/>
        <end position="348"/>
    </location>
</feature>
<dbReference type="PROSITE" id="PS00498">
    <property type="entry name" value="TYROSINASE_2"/>
    <property type="match status" value="1"/>
</dbReference>
<evidence type="ECO:0000256" key="1">
    <source>
        <dbReference type="ARBA" id="ARBA00022723"/>
    </source>
</evidence>
<keyword evidence="1" id="KW-0479">Metal-binding</keyword>
<dbReference type="InterPro" id="IPR002227">
    <property type="entry name" value="Tyrosinase_Cu-bd"/>
</dbReference>
<keyword evidence="2" id="KW-0732">Signal</keyword>
<proteinExistence type="predicted"/>
<keyword evidence="6" id="KW-1185">Reference proteome</keyword>
<protein>
    <recommendedName>
        <fullName evidence="3 4">Tyrosinase copper-binding domain-containing protein</fullName>
    </recommendedName>
</protein>
<dbReference type="InterPro" id="IPR008922">
    <property type="entry name" value="Di-copper_centre_dom_sf"/>
</dbReference>
<dbReference type="PRINTS" id="PR00092">
    <property type="entry name" value="TYROSINASE"/>
</dbReference>
<dbReference type="SUPFAM" id="SSF48056">
    <property type="entry name" value="Di-copper centre-containing domain"/>
    <property type="match status" value="1"/>
</dbReference>
<dbReference type="EMBL" id="JAKIXB020000001">
    <property type="protein sequence ID" value="KAL1611315.1"/>
    <property type="molecule type" value="Genomic_DNA"/>
</dbReference>
<dbReference type="Proteomes" id="UP001521222">
    <property type="component" value="Unassembled WGS sequence"/>
</dbReference>
<name>A0ABR3S3R4_9PLEO</name>
<dbReference type="InterPro" id="IPR050316">
    <property type="entry name" value="Tyrosinase/Hemocyanin"/>
</dbReference>
<evidence type="ECO:0000259" key="3">
    <source>
        <dbReference type="PROSITE" id="PS00497"/>
    </source>
</evidence>
<dbReference type="Pfam" id="PF00264">
    <property type="entry name" value="Tyrosinase"/>
    <property type="match status" value="1"/>
</dbReference>
<organism evidence="5 6">
    <name type="scientific">Nothophoma quercina</name>
    <dbReference type="NCBI Taxonomy" id="749835"/>
    <lineage>
        <taxon>Eukaryota</taxon>
        <taxon>Fungi</taxon>
        <taxon>Dikarya</taxon>
        <taxon>Ascomycota</taxon>
        <taxon>Pezizomycotina</taxon>
        <taxon>Dothideomycetes</taxon>
        <taxon>Pleosporomycetidae</taxon>
        <taxon>Pleosporales</taxon>
        <taxon>Pleosporineae</taxon>
        <taxon>Didymellaceae</taxon>
        <taxon>Nothophoma</taxon>
    </lineage>
</organism>
<reference evidence="5 6" key="1">
    <citation type="submission" date="2024-02" db="EMBL/GenBank/DDBJ databases">
        <title>De novo assembly and annotation of 12 fungi associated with fruit tree decline syndrome in Ontario, Canada.</title>
        <authorList>
            <person name="Sulman M."/>
            <person name="Ellouze W."/>
            <person name="Ilyukhin E."/>
        </authorList>
    </citation>
    <scope>NUCLEOTIDE SEQUENCE [LARGE SCALE GENOMIC DNA]</scope>
    <source>
        <strain evidence="5 6">M97-236</strain>
    </source>
</reference>
<evidence type="ECO:0000259" key="4">
    <source>
        <dbReference type="PROSITE" id="PS00498"/>
    </source>
</evidence>
<evidence type="ECO:0000313" key="5">
    <source>
        <dbReference type="EMBL" id="KAL1611315.1"/>
    </source>
</evidence>
<feature type="domain" description="Tyrosinase copper-binding" evidence="3">
    <location>
        <begin position="136"/>
        <end position="153"/>
    </location>
</feature>